<feature type="domain" description="Tryptophan synthase beta chain-like PALP" evidence="4">
    <location>
        <begin position="17"/>
        <end position="303"/>
    </location>
</feature>
<keyword evidence="6" id="KW-1185">Reference proteome</keyword>
<dbReference type="Gene3D" id="3.40.50.1100">
    <property type="match status" value="2"/>
</dbReference>
<organism evidence="5 6">
    <name type="scientific">Haloechinothrix salitolerans</name>
    <dbReference type="NCBI Taxonomy" id="926830"/>
    <lineage>
        <taxon>Bacteria</taxon>
        <taxon>Bacillati</taxon>
        <taxon>Actinomycetota</taxon>
        <taxon>Actinomycetes</taxon>
        <taxon>Pseudonocardiales</taxon>
        <taxon>Pseudonocardiaceae</taxon>
        <taxon>Haloechinothrix</taxon>
    </lineage>
</organism>
<evidence type="ECO:0000313" key="5">
    <source>
        <dbReference type="EMBL" id="MFC6868428.1"/>
    </source>
</evidence>
<dbReference type="CDD" id="cd01562">
    <property type="entry name" value="Thr-dehyd"/>
    <property type="match status" value="1"/>
</dbReference>
<evidence type="ECO:0000259" key="4">
    <source>
        <dbReference type="Pfam" id="PF00291"/>
    </source>
</evidence>
<dbReference type="InterPro" id="IPR050147">
    <property type="entry name" value="Ser/Thr_Dehydratase"/>
</dbReference>
<keyword evidence="3" id="KW-0456">Lyase</keyword>
<dbReference type="SUPFAM" id="SSF53686">
    <property type="entry name" value="Tryptophan synthase beta subunit-like PLP-dependent enzymes"/>
    <property type="match status" value="1"/>
</dbReference>
<dbReference type="PANTHER" id="PTHR48078:SF6">
    <property type="entry name" value="L-THREONINE DEHYDRATASE CATABOLIC TDCB"/>
    <property type="match status" value="1"/>
</dbReference>
<evidence type="ECO:0000313" key="6">
    <source>
        <dbReference type="Proteomes" id="UP001596337"/>
    </source>
</evidence>
<evidence type="ECO:0000256" key="1">
    <source>
        <dbReference type="ARBA" id="ARBA00001933"/>
    </source>
</evidence>
<proteinExistence type="predicted"/>
<dbReference type="InterPro" id="IPR036052">
    <property type="entry name" value="TrpB-like_PALP_sf"/>
</dbReference>
<dbReference type="PANTHER" id="PTHR48078">
    <property type="entry name" value="THREONINE DEHYDRATASE, MITOCHONDRIAL-RELATED"/>
    <property type="match status" value="1"/>
</dbReference>
<comment type="cofactor">
    <cofactor evidence="1">
        <name>pyridoxal 5'-phosphate</name>
        <dbReference type="ChEBI" id="CHEBI:597326"/>
    </cofactor>
</comment>
<comment type="caution">
    <text evidence="5">The sequence shown here is derived from an EMBL/GenBank/DDBJ whole genome shotgun (WGS) entry which is preliminary data.</text>
</comment>
<accession>A0ABW2C1Q4</accession>
<evidence type="ECO:0000256" key="3">
    <source>
        <dbReference type="ARBA" id="ARBA00023239"/>
    </source>
</evidence>
<dbReference type="Pfam" id="PF00291">
    <property type="entry name" value="PALP"/>
    <property type="match status" value="1"/>
</dbReference>
<reference evidence="6" key="1">
    <citation type="journal article" date="2019" name="Int. J. Syst. Evol. Microbiol.">
        <title>The Global Catalogue of Microorganisms (GCM) 10K type strain sequencing project: providing services to taxonomists for standard genome sequencing and annotation.</title>
        <authorList>
            <consortium name="The Broad Institute Genomics Platform"/>
            <consortium name="The Broad Institute Genome Sequencing Center for Infectious Disease"/>
            <person name="Wu L."/>
            <person name="Ma J."/>
        </authorList>
    </citation>
    <scope>NUCLEOTIDE SEQUENCE [LARGE SCALE GENOMIC DNA]</scope>
    <source>
        <strain evidence="6">KCTC 32255</strain>
    </source>
</reference>
<keyword evidence="2" id="KW-0663">Pyridoxal phosphate</keyword>
<dbReference type="InterPro" id="IPR001926">
    <property type="entry name" value="TrpB-like_PALP"/>
</dbReference>
<evidence type="ECO:0000256" key="2">
    <source>
        <dbReference type="ARBA" id="ARBA00022898"/>
    </source>
</evidence>
<gene>
    <name evidence="5" type="ORF">ACFQGD_14890</name>
</gene>
<dbReference type="Proteomes" id="UP001596337">
    <property type="component" value="Unassembled WGS sequence"/>
</dbReference>
<dbReference type="EMBL" id="JBHSXX010000001">
    <property type="protein sequence ID" value="MFC6868428.1"/>
    <property type="molecule type" value="Genomic_DNA"/>
</dbReference>
<name>A0ABW2C1Q4_9PSEU</name>
<protein>
    <submittedName>
        <fullName evidence="5">Threonine/serine dehydratase</fullName>
    </submittedName>
</protein>
<sequence>MELVSSDDIDAAARRIKPYVLRTPLLHSERLSDELGCRVLVKAENLQHTGSFKPRGACNTLLSWRERGELPERVVTFSAGNHAAAVAFAGRQLGVTVTVSMPESAQQAKVDNVRRYGGEIVPTDDLRGTCDRLAREHDCPALYPFDLPEVIAGQGTVGREIREDVQPDLVLVPVGGGGLVGGIGTAVKAAAPDCRVVGVEPALSNAVGQALAANEVVRLPRGAPTMADGLAAPFAGEHTLAQVRRYVDDVVSVAESDIATAWPDMIAATRLMLEPSAVVGLAALRAGAVAVPDGGTVVLVASGGNAAPPRD</sequence>
<dbReference type="RefSeq" id="WP_345398666.1">
    <property type="nucleotide sequence ID" value="NZ_BAABLA010000028.1"/>
</dbReference>